<comment type="caution">
    <text evidence="2">The sequence shown here is derived from an EMBL/GenBank/DDBJ whole genome shotgun (WGS) entry which is preliminary data.</text>
</comment>
<feature type="chain" id="PRO_5040318270" description="Secreted protein" evidence="1">
    <location>
        <begin position="23"/>
        <end position="78"/>
    </location>
</feature>
<accession>A0A9N9PNZ0</accession>
<dbReference type="AlphaFoldDB" id="A0A9N9PNZ0"/>
<evidence type="ECO:0008006" key="4">
    <source>
        <dbReference type="Google" id="ProtNLM"/>
    </source>
</evidence>
<keyword evidence="1" id="KW-0732">Signal</keyword>
<name>A0A9N9PNZ0_9HELO</name>
<dbReference type="Proteomes" id="UP000696280">
    <property type="component" value="Unassembled WGS sequence"/>
</dbReference>
<dbReference type="EMBL" id="CAJVRL010000035">
    <property type="protein sequence ID" value="CAG8950123.1"/>
    <property type="molecule type" value="Genomic_DNA"/>
</dbReference>
<keyword evidence="3" id="KW-1185">Reference proteome</keyword>
<organism evidence="2 3">
    <name type="scientific">Hymenoscyphus fraxineus</name>
    <dbReference type="NCBI Taxonomy" id="746836"/>
    <lineage>
        <taxon>Eukaryota</taxon>
        <taxon>Fungi</taxon>
        <taxon>Dikarya</taxon>
        <taxon>Ascomycota</taxon>
        <taxon>Pezizomycotina</taxon>
        <taxon>Leotiomycetes</taxon>
        <taxon>Helotiales</taxon>
        <taxon>Helotiaceae</taxon>
        <taxon>Hymenoscyphus</taxon>
    </lineage>
</organism>
<evidence type="ECO:0000313" key="2">
    <source>
        <dbReference type="EMBL" id="CAG8950123.1"/>
    </source>
</evidence>
<sequence length="78" mass="9091">MLSLCLLFTLLLPFFPGLFVTSQILVPTGPQYHLVAKGTGDCTRFDGLYLYRPKWVDRRVSKLLAHRRRLQRRSLLTE</sequence>
<evidence type="ECO:0000313" key="3">
    <source>
        <dbReference type="Proteomes" id="UP000696280"/>
    </source>
</evidence>
<feature type="signal peptide" evidence="1">
    <location>
        <begin position="1"/>
        <end position="22"/>
    </location>
</feature>
<proteinExistence type="predicted"/>
<protein>
    <recommendedName>
        <fullName evidence="4">Secreted protein</fullName>
    </recommendedName>
</protein>
<evidence type="ECO:0000256" key="1">
    <source>
        <dbReference type="SAM" id="SignalP"/>
    </source>
</evidence>
<reference evidence="2" key="1">
    <citation type="submission" date="2021-07" db="EMBL/GenBank/DDBJ databases">
        <authorList>
            <person name="Durling M."/>
        </authorList>
    </citation>
    <scope>NUCLEOTIDE SEQUENCE</scope>
</reference>
<gene>
    <name evidence="2" type="ORF">HYFRA_00008358</name>
</gene>